<dbReference type="AlphaFoldDB" id="A0A518D8V2"/>
<organism evidence="2 3">
    <name type="scientific">Pirellulimonas nuda</name>
    <dbReference type="NCBI Taxonomy" id="2528009"/>
    <lineage>
        <taxon>Bacteria</taxon>
        <taxon>Pseudomonadati</taxon>
        <taxon>Planctomycetota</taxon>
        <taxon>Planctomycetia</taxon>
        <taxon>Pirellulales</taxon>
        <taxon>Lacipirellulaceae</taxon>
        <taxon>Pirellulimonas</taxon>
    </lineage>
</organism>
<dbReference type="KEGG" id="pnd:Pla175_12760"/>
<evidence type="ECO:0000256" key="1">
    <source>
        <dbReference type="SAM" id="MobiDB-lite"/>
    </source>
</evidence>
<proteinExistence type="predicted"/>
<gene>
    <name evidence="2" type="ORF">Pla175_12760</name>
</gene>
<evidence type="ECO:0000313" key="3">
    <source>
        <dbReference type="Proteomes" id="UP000317429"/>
    </source>
</evidence>
<protein>
    <submittedName>
        <fullName evidence="2">Uncharacterized protein</fullName>
    </submittedName>
</protein>
<accession>A0A518D8V2</accession>
<feature type="compositionally biased region" description="Basic and acidic residues" evidence="1">
    <location>
        <begin position="19"/>
        <end position="29"/>
    </location>
</feature>
<dbReference type="Proteomes" id="UP000317429">
    <property type="component" value="Chromosome"/>
</dbReference>
<evidence type="ECO:0000313" key="2">
    <source>
        <dbReference type="EMBL" id="QDU87909.1"/>
    </source>
</evidence>
<keyword evidence="3" id="KW-1185">Reference proteome</keyword>
<feature type="region of interest" description="Disordered" evidence="1">
    <location>
        <begin position="1"/>
        <end position="29"/>
    </location>
</feature>
<sequence>MRGMLKKGTFKKSYQEAGEADRTGQPHRK</sequence>
<reference evidence="2 3" key="1">
    <citation type="submission" date="2019-02" db="EMBL/GenBank/DDBJ databases">
        <title>Deep-cultivation of Planctomycetes and their phenomic and genomic characterization uncovers novel biology.</title>
        <authorList>
            <person name="Wiegand S."/>
            <person name="Jogler M."/>
            <person name="Boedeker C."/>
            <person name="Pinto D."/>
            <person name="Vollmers J."/>
            <person name="Rivas-Marin E."/>
            <person name="Kohn T."/>
            <person name="Peeters S.H."/>
            <person name="Heuer A."/>
            <person name="Rast P."/>
            <person name="Oberbeckmann S."/>
            <person name="Bunk B."/>
            <person name="Jeske O."/>
            <person name="Meyerdierks A."/>
            <person name="Storesund J.E."/>
            <person name="Kallscheuer N."/>
            <person name="Luecker S."/>
            <person name="Lage O.M."/>
            <person name="Pohl T."/>
            <person name="Merkel B.J."/>
            <person name="Hornburger P."/>
            <person name="Mueller R.-W."/>
            <person name="Bruemmer F."/>
            <person name="Labrenz M."/>
            <person name="Spormann A.M."/>
            <person name="Op den Camp H."/>
            <person name="Overmann J."/>
            <person name="Amann R."/>
            <person name="Jetten M.S.M."/>
            <person name="Mascher T."/>
            <person name="Medema M.H."/>
            <person name="Devos D.P."/>
            <person name="Kaster A.-K."/>
            <person name="Ovreas L."/>
            <person name="Rohde M."/>
            <person name="Galperin M.Y."/>
            <person name="Jogler C."/>
        </authorList>
    </citation>
    <scope>NUCLEOTIDE SEQUENCE [LARGE SCALE GENOMIC DNA]</scope>
    <source>
        <strain evidence="2 3">Pla175</strain>
    </source>
</reference>
<dbReference type="EMBL" id="CP036291">
    <property type="protein sequence ID" value="QDU87909.1"/>
    <property type="molecule type" value="Genomic_DNA"/>
</dbReference>
<feature type="compositionally biased region" description="Basic residues" evidence="1">
    <location>
        <begin position="1"/>
        <end position="10"/>
    </location>
</feature>
<name>A0A518D8V2_9BACT</name>